<dbReference type="GO" id="GO:0009289">
    <property type="term" value="C:pilus"/>
    <property type="evidence" value="ECO:0007669"/>
    <property type="project" value="InterPro"/>
</dbReference>
<gene>
    <name evidence="1" type="primary">papH</name>
    <name evidence="1" type="ORF">NCTC10754_00080</name>
</gene>
<dbReference type="InterPro" id="IPR008966">
    <property type="entry name" value="Adhesion_dom_sf"/>
</dbReference>
<dbReference type="PANTHER" id="PTHR33420:SF12">
    <property type="entry name" value="FIMBRIN-LIKE PROTEIN FIMI-RELATED"/>
    <property type="match status" value="1"/>
</dbReference>
<proteinExistence type="predicted"/>
<dbReference type="Gene3D" id="2.60.40.1090">
    <property type="entry name" value="Fimbrial-type adhesion domain"/>
    <property type="match status" value="1"/>
</dbReference>
<dbReference type="SUPFAM" id="SSF49401">
    <property type="entry name" value="Bacterial adhesins"/>
    <property type="match status" value="1"/>
</dbReference>
<organism evidence="1 2">
    <name type="scientific">Pseudomonas fragi</name>
    <dbReference type="NCBI Taxonomy" id="296"/>
    <lineage>
        <taxon>Bacteria</taxon>
        <taxon>Pseudomonadati</taxon>
        <taxon>Pseudomonadota</taxon>
        <taxon>Gammaproteobacteria</taxon>
        <taxon>Pseudomonadales</taxon>
        <taxon>Pseudomonadaceae</taxon>
        <taxon>Pseudomonas</taxon>
    </lineage>
</organism>
<evidence type="ECO:0000313" key="1">
    <source>
        <dbReference type="EMBL" id="VFB17562.1"/>
    </source>
</evidence>
<dbReference type="InterPro" id="IPR050263">
    <property type="entry name" value="Bact_Fimbrial_Adh_Pro"/>
</dbReference>
<dbReference type="AlphaFoldDB" id="A0A449IDK9"/>
<evidence type="ECO:0000313" key="2">
    <source>
        <dbReference type="Proteomes" id="UP000330809"/>
    </source>
</evidence>
<dbReference type="PANTHER" id="PTHR33420">
    <property type="entry name" value="FIMBRIAL SUBUNIT ELFA-RELATED"/>
    <property type="match status" value="1"/>
</dbReference>
<dbReference type="InterPro" id="IPR036937">
    <property type="entry name" value="Adhesion_dom_fimbrial_sf"/>
</dbReference>
<reference evidence="1 2" key="1">
    <citation type="submission" date="2019-02" db="EMBL/GenBank/DDBJ databases">
        <authorList>
            <consortium name="Pathogen Informatics"/>
        </authorList>
    </citation>
    <scope>NUCLEOTIDE SEQUENCE [LARGE SCALE GENOMIC DNA]</scope>
    <source>
        <strain evidence="1 2">3012STDY7103891</strain>
    </source>
</reference>
<protein>
    <submittedName>
        <fullName evidence="1">Putative fimbrial protein</fullName>
    </submittedName>
</protein>
<dbReference type="Proteomes" id="UP000330809">
    <property type="component" value="Unassembled WGS sequence"/>
</dbReference>
<dbReference type="GO" id="GO:0043709">
    <property type="term" value="P:cell adhesion involved in single-species biofilm formation"/>
    <property type="evidence" value="ECO:0007669"/>
    <property type="project" value="TreeGrafter"/>
</dbReference>
<dbReference type="EMBL" id="CAACYJ010000001">
    <property type="protein sequence ID" value="VFB17562.1"/>
    <property type="molecule type" value="Genomic_DNA"/>
</dbReference>
<name>A0A449IDK9_PSEFR</name>
<sequence>MKALSISVVVTSFFVFITLGFGVCTALASQGGGRVTLEGQIVDSACALDASSAYQLVEFDPLPMGQLIRQGQSLPVIFTLRLIKCSLARPDSFRPGSYLPDWQHVRVTFDGLADASGRLFAIGGAARGLALRIADTQGQESIPGVPMPLAPLTGADQELHYTLQLVGNGRPVAVGSHRTAVRFRLEYF</sequence>
<accession>A0A449IDK9</accession>